<evidence type="ECO:0000313" key="3">
    <source>
        <dbReference type="EMBL" id="KAG2636030.1"/>
    </source>
</evidence>
<sequence>MHAIRSEKDPDLTPATVSPQPEPREDPSEDRCSSADHLEYDPVNLEAIRIFERLEEEEEEIKNGMKWMQAEGTKASKIYLSSIETKTRCTLIPDAEALRSAPTTLPQQRQEAWLFVAILFFFAFFYKARKW</sequence>
<feature type="region of interest" description="Disordered" evidence="1">
    <location>
        <begin position="1"/>
        <end position="36"/>
    </location>
</feature>
<keyword evidence="2" id="KW-1133">Transmembrane helix</keyword>
<name>A0A8T0VLD7_PANVG</name>
<proteinExistence type="predicted"/>
<protein>
    <submittedName>
        <fullName evidence="3">Uncharacterized protein</fullName>
    </submittedName>
</protein>
<organism evidence="3 4">
    <name type="scientific">Panicum virgatum</name>
    <name type="common">Blackwell switchgrass</name>
    <dbReference type="NCBI Taxonomy" id="38727"/>
    <lineage>
        <taxon>Eukaryota</taxon>
        <taxon>Viridiplantae</taxon>
        <taxon>Streptophyta</taxon>
        <taxon>Embryophyta</taxon>
        <taxon>Tracheophyta</taxon>
        <taxon>Spermatophyta</taxon>
        <taxon>Magnoliopsida</taxon>
        <taxon>Liliopsida</taxon>
        <taxon>Poales</taxon>
        <taxon>Poaceae</taxon>
        <taxon>PACMAD clade</taxon>
        <taxon>Panicoideae</taxon>
        <taxon>Panicodae</taxon>
        <taxon>Paniceae</taxon>
        <taxon>Panicinae</taxon>
        <taxon>Panicum</taxon>
        <taxon>Panicum sect. Hiantes</taxon>
    </lineage>
</organism>
<evidence type="ECO:0000256" key="2">
    <source>
        <dbReference type="SAM" id="Phobius"/>
    </source>
</evidence>
<feature type="transmembrane region" description="Helical" evidence="2">
    <location>
        <begin position="112"/>
        <end position="128"/>
    </location>
</feature>
<dbReference type="AlphaFoldDB" id="A0A8T0VLD7"/>
<accession>A0A8T0VLD7</accession>
<reference evidence="3" key="1">
    <citation type="submission" date="2020-05" db="EMBL/GenBank/DDBJ databases">
        <title>WGS assembly of Panicum virgatum.</title>
        <authorList>
            <person name="Lovell J.T."/>
            <person name="Jenkins J."/>
            <person name="Shu S."/>
            <person name="Juenger T.E."/>
            <person name="Schmutz J."/>
        </authorList>
    </citation>
    <scope>NUCLEOTIDE SEQUENCE</scope>
    <source>
        <strain evidence="3">AP13</strain>
    </source>
</reference>
<evidence type="ECO:0000256" key="1">
    <source>
        <dbReference type="SAM" id="MobiDB-lite"/>
    </source>
</evidence>
<keyword evidence="4" id="KW-1185">Reference proteome</keyword>
<dbReference type="Proteomes" id="UP000823388">
    <property type="component" value="Chromosome 2N"/>
</dbReference>
<gene>
    <name evidence="3" type="ORF">PVAP13_2NG418100</name>
</gene>
<feature type="compositionally biased region" description="Basic and acidic residues" evidence="1">
    <location>
        <begin position="1"/>
        <end position="11"/>
    </location>
</feature>
<keyword evidence="2" id="KW-0472">Membrane</keyword>
<comment type="caution">
    <text evidence="3">The sequence shown here is derived from an EMBL/GenBank/DDBJ whole genome shotgun (WGS) entry which is preliminary data.</text>
</comment>
<feature type="compositionally biased region" description="Basic and acidic residues" evidence="1">
    <location>
        <begin position="22"/>
        <end position="36"/>
    </location>
</feature>
<dbReference type="EMBL" id="CM029040">
    <property type="protein sequence ID" value="KAG2636030.1"/>
    <property type="molecule type" value="Genomic_DNA"/>
</dbReference>
<evidence type="ECO:0000313" key="4">
    <source>
        <dbReference type="Proteomes" id="UP000823388"/>
    </source>
</evidence>
<keyword evidence="2" id="KW-0812">Transmembrane</keyword>